<dbReference type="PANTHER" id="PTHR37292:SF2">
    <property type="entry name" value="DUF262 DOMAIN-CONTAINING PROTEIN"/>
    <property type="match status" value="1"/>
</dbReference>
<name>A0A2R5FM81_NOSCO</name>
<dbReference type="EMBL" id="BDUD01000001">
    <property type="protein sequence ID" value="GBG19119.1"/>
    <property type="molecule type" value="Genomic_DNA"/>
</dbReference>
<accession>A0A2R5FM81</accession>
<gene>
    <name evidence="1" type="ORF">NIES4072_27860</name>
</gene>
<dbReference type="RefSeq" id="WP_109008972.1">
    <property type="nucleotide sequence ID" value="NZ_BDUD01000001.1"/>
</dbReference>
<comment type="caution">
    <text evidence="1">The sequence shown here is derived from an EMBL/GenBank/DDBJ whole genome shotgun (WGS) entry which is preliminary data.</text>
</comment>
<reference evidence="1 2" key="1">
    <citation type="submission" date="2017-06" db="EMBL/GenBank/DDBJ databases">
        <title>Genome sequencing of cyanobaciteial culture collection at National Institute for Environmental Studies (NIES).</title>
        <authorList>
            <person name="Hirose Y."/>
            <person name="Shimura Y."/>
            <person name="Fujisawa T."/>
            <person name="Nakamura Y."/>
            <person name="Kawachi M."/>
        </authorList>
    </citation>
    <scope>NUCLEOTIDE SEQUENCE [LARGE SCALE GENOMIC DNA]</scope>
    <source>
        <strain evidence="1 2">NIES-4072</strain>
    </source>
</reference>
<evidence type="ECO:0000313" key="2">
    <source>
        <dbReference type="Proteomes" id="UP000245124"/>
    </source>
</evidence>
<dbReference type="Proteomes" id="UP000245124">
    <property type="component" value="Unassembled WGS sequence"/>
</dbReference>
<protein>
    <recommendedName>
        <fullName evidence="3">DUF1524 domain-containing protein</fullName>
    </recommendedName>
</protein>
<sequence>MRVRFLWLTLITLLMLEVQKLKAGKDHNLGDFDVSLDTDFFTKNVFRMSSVATNTFILLLAQAKPLNFIQGTNISLQDVLSQGNRKEFHHIFPKAHLQRLENQYKDEQINCLANFSVLSRTDNNKIKDQSPSKYRSEMPTDDQILDQILATHFCPINVFIDDYESFLTSRAELLLKKAKELSQVI</sequence>
<proteinExistence type="predicted"/>
<evidence type="ECO:0008006" key="3">
    <source>
        <dbReference type="Google" id="ProtNLM"/>
    </source>
</evidence>
<keyword evidence="2" id="KW-1185">Reference proteome</keyword>
<organism evidence="1 2">
    <name type="scientific">Nostoc commune NIES-4072</name>
    <dbReference type="NCBI Taxonomy" id="2005467"/>
    <lineage>
        <taxon>Bacteria</taxon>
        <taxon>Bacillati</taxon>
        <taxon>Cyanobacteriota</taxon>
        <taxon>Cyanophyceae</taxon>
        <taxon>Nostocales</taxon>
        <taxon>Nostocaceae</taxon>
        <taxon>Nostoc</taxon>
    </lineage>
</organism>
<evidence type="ECO:0000313" key="1">
    <source>
        <dbReference type="EMBL" id="GBG19119.1"/>
    </source>
</evidence>
<dbReference type="PANTHER" id="PTHR37292">
    <property type="entry name" value="VNG6097C"/>
    <property type="match status" value="1"/>
</dbReference>
<dbReference type="OrthoDB" id="9798761at2"/>
<dbReference type="AlphaFoldDB" id="A0A2R5FM81"/>